<gene>
    <name evidence="2" type="ORF">Q9L42_015575</name>
</gene>
<name>A0AAU7NS14_9GAMM</name>
<evidence type="ECO:0000313" key="3">
    <source>
        <dbReference type="Proteomes" id="UP001225378"/>
    </source>
</evidence>
<reference evidence="2 3" key="1">
    <citation type="journal article" date="2024" name="Microbiology">
        <title>Methylomarinum rosea sp. nov., a novel halophilic methanotrophic bacterium from the hypersaline Lake Elton.</title>
        <authorList>
            <person name="Suleimanov R.Z."/>
            <person name="Oshkin I.Y."/>
            <person name="Danilova O.V."/>
            <person name="Suzina N.E."/>
            <person name="Dedysh S.N."/>
        </authorList>
    </citation>
    <scope>NUCLEOTIDE SEQUENCE [LARGE SCALE GENOMIC DNA]</scope>
    <source>
        <strain evidence="2 3">Ch1-1</strain>
    </source>
</reference>
<dbReference type="RefSeq" id="WP_305907484.1">
    <property type="nucleotide sequence ID" value="NZ_CP157743.1"/>
</dbReference>
<keyword evidence="3" id="KW-1185">Reference proteome</keyword>
<dbReference type="EMBL" id="CP157743">
    <property type="protein sequence ID" value="XBS19767.1"/>
    <property type="molecule type" value="Genomic_DNA"/>
</dbReference>
<organism evidence="2 3">
    <name type="scientific">Methylomarinum roseum</name>
    <dbReference type="NCBI Taxonomy" id="3067653"/>
    <lineage>
        <taxon>Bacteria</taxon>
        <taxon>Pseudomonadati</taxon>
        <taxon>Pseudomonadota</taxon>
        <taxon>Gammaproteobacteria</taxon>
        <taxon>Methylococcales</taxon>
        <taxon>Methylococcaceae</taxon>
        <taxon>Methylomarinum</taxon>
    </lineage>
</organism>
<evidence type="ECO:0000256" key="1">
    <source>
        <dbReference type="SAM" id="Phobius"/>
    </source>
</evidence>
<evidence type="ECO:0008006" key="4">
    <source>
        <dbReference type="Google" id="ProtNLM"/>
    </source>
</evidence>
<dbReference type="KEGG" id="mech:Q9L42_015575"/>
<dbReference type="AlphaFoldDB" id="A0AAU7NS14"/>
<keyword evidence="1" id="KW-0472">Membrane</keyword>
<feature type="transmembrane region" description="Helical" evidence="1">
    <location>
        <begin position="40"/>
        <end position="57"/>
    </location>
</feature>
<evidence type="ECO:0000313" key="2">
    <source>
        <dbReference type="EMBL" id="XBS19767.1"/>
    </source>
</evidence>
<protein>
    <recommendedName>
        <fullName evidence="4">DUF2752 domain-containing protein</fullName>
    </recommendedName>
</protein>
<proteinExistence type="predicted"/>
<accession>A0AAU7NS14</accession>
<feature type="transmembrane region" description="Helical" evidence="1">
    <location>
        <begin position="12"/>
        <end position="34"/>
    </location>
</feature>
<sequence>MKGFDRSCPFCRFMRSLAFTGVGMGLGSGIAYLLGASKENIMMSGIVVAAVLVFGLLDRKKKN</sequence>
<keyword evidence="1" id="KW-0812">Transmembrane</keyword>
<keyword evidence="1" id="KW-1133">Transmembrane helix</keyword>
<dbReference type="Proteomes" id="UP001225378">
    <property type="component" value="Chromosome"/>
</dbReference>